<evidence type="ECO:0000256" key="2">
    <source>
        <dbReference type="ARBA" id="ARBA00022801"/>
    </source>
</evidence>
<gene>
    <name evidence="8" type="primary">PRSS55</name>
</gene>
<dbReference type="InterPro" id="IPR033116">
    <property type="entry name" value="TRYPSIN_SER"/>
</dbReference>
<proteinExistence type="predicted"/>
<dbReference type="FunFam" id="2.40.10.10:FF:000006">
    <property type="entry name" value="Serine proteinase stubble"/>
    <property type="match status" value="1"/>
</dbReference>
<keyword evidence="9" id="KW-1185">Reference proteome</keyword>
<organism evidence="8 9">
    <name type="scientific">Myotis lucifugus</name>
    <name type="common">Little brown bat</name>
    <dbReference type="NCBI Taxonomy" id="59463"/>
    <lineage>
        <taxon>Eukaryota</taxon>
        <taxon>Metazoa</taxon>
        <taxon>Chordata</taxon>
        <taxon>Craniata</taxon>
        <taxon>Vertebrata</taxon>
        <taxon>Euteleostomi</taxon>
        <taxon>Mammalia</taxon>
        <taxon>Eutheria</taxon>
        <taxon>Laurasiatheria</taxon>
        <taxon>Chiroptera</taxon>
        <taxon>Yangochiroptera</taxon>
        <taxon>Vespertilionidae</taxon>
        <taxon>Myotis</taxon>
    </lineage>
</organism>
<reference evidence="8 9" key="1">
    <citation type="journal article" date="2011" name="Nature">
        <title>A high-resolution map of human evolutionary constraint using 29 mammals.</title>
        <authorList>
            <person name="Lindblad-Toh K."/>
            <person name="Garber M."/>
            <person name="Zuk O."/>
            <person name="Lin M.F."/>
            <person name="Parker B.J."/>
            <person name="Washietl S."/>
            <person name="Kheradpour P."/>
            <person name="Ernst J."/>
            <person name="Jordan G."/>
            <person name="Mauceli E."/>
            <person name="Ward L.D."/>
            <person name="Lowe C.B."/>
            <person name="Holloway A.K."/>
            <person name="Clamp M."/>
            <person name="Gnerre S."/>
            <person name="Alfoldi J."/>
            <person name="Beal K."/>
            <person name="Chang J."/>
            <person name="Clawson H."/>
            <person name="Cuff J."/>
            <person name="Di Palma F."/>
            <person name="Fitzgerald S."/>
            <person name="Flicek P."/>
            <person name="Guttman M."/>
            <person name="Hubisz M.J."/>
            <person name="Jaffe D.B."/>
            <person name="Jungreis I."/>
            <person name="Kent W.J."/>
            <person name="Kostka D."/>
            <person name="Lara M."/>
            <person name="Martins A.L."/>
            <person name="Massingham T."/>
            <person name="Moltke I."/>
            <person name="Raney B.J."/>
            <person name="Rasmussen M.D."/>
            <person name="Robinson J."/>
            <person name="Stark A."/>
            <person name="Vilella A.J."/>
            <person name="Wen J."/>
            <person name="Xie X."/>
            <person name="Zody M.C."/>
            <person name="Baldwin J."/>
            <person name="Bloom T."/>
            <person name="Chin C.W."/>
            <person name="Heiman D."/>
            <person name="Nicol R."/>
            <person name="Nusbaum C."/>
            <person name="Young S."/>
            <person name="Wilkinson J."/>
            <person name="Worley K.C."/>
            <person name="Kovar C.L."/>
            <person name="Muzny D.M."/>
            <person name="Gibbs R.A."/>
            <person name="Cree A."/>
            <person name="Dihn H.H."/>
            <person name="Fowler G."/>
            <person name="Jhangiani S."/>
            <person name="Joshi V."/>
            <person name="Lee S."/>
            <person name="Lewis L.R."/>
            <person name="Nazareth L.V."/>
            <person name="Okwuonu G."/>
            <person name="Santibanez J."/>
            <person name="Warren W.C."/>
            <person name="Mardis E.R."/>
            <person name="Weinstock G.M."/>
            <person name="Wilson R.K."/>
            <person name="Delehaunty K."/>
            <person name="Dooling D."/>
            <person name="Fronik C."/>
            <person name="Fulton L."/>
            <person name="Fulton B."/>
            <person name="Graves T."/>
            <person name="Minx P."/>
            <person name="Sodergren E."/>
            <person name="Birney E."/>
            <person name="Margulies E.H."/>
            <person name="Herrero J."/>
            <person name="Green E.D."/>
            <person name="Haussler D."/>
            <person name="Siepel A."/>
            <person name="Goldman N."/>
            <person name="Pollard K.S."/>
            <person name="Pedersen J.S."/>
            <person name="Lander E.S."/>
            <person name="Kellis M."/>
        </authorList>
    </citation>
    <scope>NUCLEOTIDE SEQUENCE [LARGE SCALE GENOMIC DNA]</scope>
</reference>
<reference evidence="8" key="2">
    <citation type="submission" date="2025-08" db="UniProtKB">
        <authorList>
            <consortium name="Ensembl"/>
        </authorList>
    </citation>
    <scope>IDENTIFICATION</scope>
</reference>
<dbReference type="SMART" id="SM00020">
    <property type="entry name" value="Tryp_SPc"/>
    <property type="match status" value="1"/>
</dbReference>
<dbReference type="InterPro" id="IPR009003">
    <property type="entry name" value="Peptidase_S1_PA"/>
</dbReference>
<evidence type="ECO:0000256" key="4">
    <source>
        <dbReference type="ARBA" id="ARBA00023157"/>
    </source>
</evidence>
<evidence type="ECO:0000259" key="7">
    <source>
        <dbReference type="PROSITE" id="PS50240"/>
    </source>
</evidence>
<dbReference type="eggNOG" id="KOG3627">
    <property type="taxonomic scope" value="Eukaryota"/>
</dbReference>
<dbReference type="STRING" id="59463.ENSMLUP00000000557"/>
<name>G1NTQ1_MYOLU</name>
<dbReference type="AlphaFoldDB" id="G1NTQ1"/>
<sequence>MFLLSVLLLMSQARGTLLAPIPPWPEQLSQAGRGGEGLDSGPAHVLLPVSACGERPIFEGGSQYSRIIEGMEAEEGEFPWMVSIQTGNQHFCGGTIINNWWIVTAAHCFSNEEVDPIDLSVVLGTNDLRSPSLEVKGVTSIVIHKDFERFTMDNDIALLLLNTDIRFSGLKEPICMPRQPGPAKWSKCWVAGWGQTKPGDKHSETTDLMKVPMVIMDRRECRKVFPKLTKNMLCAGYENKSYDSCQGDSGGPLVCTTESDRKWYQVGIISWGRSCGRKNIPGIYTLLDNYSPWIKKVTAVEGRPYDSEKMRTEEVSAPSPEILMRSKASEFPEPGGPRLWLLLCLLSYMLF</sequence>
<evidence type="ECO:0000256" key="3">
    <source>
        <dbReference type="ARBA" id="ARBA00022825"/>
    </source>
</evidence>
<dbReference type="Proteomes" id="UP000001074">
    <property type="component" value="Unassembled WGS sequence"/>
</dbReference>
<keyword evidence="4" id="KW-1015">Disulfide bond</keyword>
<protein>
    <submittedName>
        <fullName evidence="8">Serine protease 55</fullName>
    </submittedName>
</protein>
<dbReference type="InterPro" id="IPR001314">
    <property type="entry name" value="Peptidase_S1A"/>
</dbReference>
<evidence type="ECO:0000313" key="9">
    <source>
        <dbReference type="Proteomes" id="UP000001074"/>
    </source>
</evidence>
<dbReference type="GO" id="GO:0004252">
    <property type="term" value="F:serine-type endopeptidase activity"/>
    <property type="evidence" value="ECO:0007669"/>
    <property type="project" value="InterPro"/>
</dbReference>
<keyword evidence="1 5" id="KW-0645">Protease</keyword>
<dbReference type="InParanoid" id="G1NTQ1"/>
<keyword evidence="2 5" id="KW-0378">Hydrolase</keyword>
<dbReference type="Ensembl" id="ENSMLUT00000000615.2">
    <property type="protein sequence ID" value="ENSMLUP00000000557.2"/>
    <property type="gene ID" value="ENSMLUG00000000614.2"/>
</dbReference>
<dbReference type="PANTHER" id="PTHR24252:SF7">
    <property type="entry name" value="HYALIN"/>
    <property type="match status" value="1"/>
</dbReference>
<dbReference type="Pfam" id="PF00089">
    <property type="entry name" value="Trypsin"/>
    <property type="match status" value="1"/>
</dbReference>
<accession>G1NTQ1</accession>
<feature type="signal peptide" evidence="6">
    <location>
        <begin position="1"/>
        <end position="18"/>
    </location>
</feature>
<evidence type="ECO:0000256" key="6">
    <source>
        <dbReference type="SAM" id="SignalP"/>
    </source>
</evidence>
<reference evidence="8" key="3">
    <citation type="submission" date="2025-09" db="UniProtKB">
        <authorList>
            <consortium name="Ensembl"/>
        </authorList>
    </citation>
    <scope>IDENTIFICATION</scope>
</reference>
<feature type="chain" id="PRO_5003416920" evidence="6">
    <location>
        <begin position="19"/>
        <end position="351"/>
    </location>
</feature>
<dbReference type="EMBL" id="AAPE02001950">
    <property type="status" value="NOT_ANNOTATED_CDS"/>
    <property type="molecule type" value="Genomic_DNA"/>
</dbReference>
<keyword evidence="3 5" id="KW-0720">Serine protease</keyword>
<dbReference type="GO" id="GO:0006508">
    <property type="term" value="P:proteolysis"/>
    <property type="evidence" value="ECO:0007669"/>
    <property type="project" value="UniProtKB-KW"/>
</dbReference>
<dbReference type="FunCoup" id="G1NTQ1">
    <property type="interactions" value="1"/>
</dbReference>
<evidence type="ECO:0000256" key="1">
    <source>
        <dbReference type="ARBA" id="ARBA00022670"/>
    </source>
</evidence>
<dbReference type="OMA" id="GVGEFPW"/>
<dbReference type="PANTHER" id="PTHR24252">
    <property type="entry name" value="ACROSIN-RELATED"/>
    <property type="match status" value="1"/>
</dbReference>
<dbReference type="CDD" id="cd00190">
    <property type="entry name" value="Tryp_SPc"/>
    <property type="match status" value="1"/>
</dbReference>
<evidence type="ECO:0000313" key="8">
    <source>
        <dbReference type="Ensembl" id="ENSMLUP00000000557.2"/>
    </source>
</evidence>
<dbReference type="SUPFAM" id="SSF50494">
    <property type="entry name" value="Trypsin-like serine proteases"/>
    <property type="match status" value="1"/>
</dbReference>
<dbReference type="InterPro" id="IPR001254">
    <property type="entry name" value="Trypsin_dom"/>
</dbReference>
<dbReference type="HOGENOM" id="CLU_006842_0_4_1"/>
<dbReference type="PRINTS" id="PR00722">
    <property type="entry name" value="CHYMOTRYPSIN"/>
</dbReference>
<keyword evidence="6" id="KW-0732">Signal</keyword>
<feature type="domain" description="Peptidase S1" evidence="7">
    <location>
        <begin position="67"/>
        <end position="299"/>
    </location>
</feature>
<dbReference type="InterPro" id="IPR043504">
    <property type="entry name" value="Peptidase_S1_PA_chymotrypsin"/>
</dbReference>
<dbReference type="Gene3D" id="2.40.10.10">
    <property type="entry name" value="Trypsin-like serine proteases"/>
    <property type="match status" value="1"/>
</dbReference>
<dbReference type="InterPro" id="IPR018114">
    <property type="entry name" value="TRYPSIN_HIS"/>
</dbReference>
<dbReference type="PROSITE" id="PS00135">
    <property type="entry name" value="TRYPSIN_SER"/>
    <property type="match status" value="1"/>
</dbReference>
<evidence type="ECO:0000256" key="5">
    <source>
        <dbReference type="RuleBase" id="RU363034"/>
    </source>
</evidence>
<dbReference type="PROSITE" id="PS50240">
    <property type="entry name" value="TRYPSIN_DOM"/>
    <property type="match status" value="1"/>
</dbReference>
<dbReference type="PROSITE" id="PS00134">
    <property type="entry name" value="TRYPSIN_HIS"/>
    <property type="match status" value="1"/>
</dbReference>
<dbReference type="GeneTree" id="ENSGT00940000156020"/>